<sequence length="750" mass="82520">MPRRRRASEDQGGDGGGSEFDDLDGPARRLRSRFSLEAMGKGNAEGGNVQTEDDASTASILATGKGSSGPTVVQTGDNIAPASSLSLRDKDAFDDTYSEEGSDELGHASVKDRKARCTYGLDVIWGRNASSFPLTPMPSPPSSYHASSAFIEAPAKLSSGSSQRTLRDWLTPPPTQATLSHAVPNIVQHFQEEDRIPGHEARRIDREAMPTGQPTRHHTTVKYILTKDKYGITRRVESSPPLQFYSSNASSRPSGADDDDDRNRREPTPTDSAVGDDYYPPPRRSYDEDERPTRPHRDDDDDDDGDDDDSDPGSNEEVTTPLTTFHPFIRLPCEIREKIYEFALSAPHPILPHLCDFNHSTQAHYGSPRFHDLNQPDRHNAVHSLLGVTQVSKAIRDESLPVFYAINVFFIGKDTSSYFDRLAHLGYFHLVRQVQFHIVHRLKKRAPETLRGLSSFLKQKAMYEAALRREAQSTGTGMTATVWDGKGKGKGLAVPAPKPIAELVGESHRSLTQHPQYQVGGLADLNVLICLGKLCTAAPFTSAGPSQEPPPGPPTTSANPSLLTIPIPYADLFTIYPSLSWFPMVAAGLGISLRFVQDVPVDDSTSDWITMTWRQRWGKKKTLPKNTARGHSTSNLTPDATNSGVDCNTAATTTWDEGIRLGAHEVKRRALELNPRLEEEQRSRLNAYYRIGCKGVLTWFDVPTEPRGGAEEDGVAGGEGEVDAVAEEEDLEFTDAAETQYHNSSAYPYQ</sequence>
<reference evidence="4" key="1">
    <citation type="journal article" date="2011" name="Nat. Commun.">
        <title>Effector diversification within compartments of the Leptosphaeria maculans genome affected by Repeat-Induced Point mutations.</title>
        <authorList>
            <person name="Rouxel T."/>
            <person name="Grandaubert J."/>
            <person name="Hane J.K."/>
            <person name="Hoede C."/>
            <person name="van de Wouw A.P."/>
            <person name="Couloux A."/>
            <person name="Dominguez V."/>
            <person name="Anthouard V."/>
            <person name="Bally P."/>
            <person name="Bourras S."/>
            <person name="Cozijnsen A.J."/>
            <person name="Ciuffetti L.M."/>
            <person name="Degrave A."/>
            <person name="Dilmaghani A."/>
            <person name="Duret L."/>
            <person name="Fudal I."/>
            <person name="Goodwin S.B."/>
            <person name="Gout L."/>
            <person name="Glaser N."/>
            <person name="Linglin J."/>
            <person name="Kema G.H.J."/>
            <person name="Lapalu N."/>
            <person name="Lawrence C.B."/>
            <person name="May K."/>
            <person name="Meyer M."/>
            <person name="Ollivier B."/>
            <person name="Poulain J."/>
            <person name="Schoch C.L."/>
            <person name="Simon A."/>
            <person name="Spatafora J.W."/>
            <person name="Stachowiak A."/>
            <person name="Turgeon B.G."/>
            <person name="Tyler B.M."/>
            <person name="Vincent D."/>
            <person name="Weissenbach J."/>
            <person name="Amselem J."/>
            <person name="Quesneville H."/>
            <person name="Oliver R.P."/>
            <person name="Wincker P."/>
            <person name="Balesdent M.-H."/>
            <person name="Howlett B.J."/>
        </authorList>
    </citation>
    <scope>NUCLEOTIDE SEQUENCE [LARGE SCALE GENOMIC DNA]</scope>
    <source>
        <strain evidence="4">JN3 / isolate v23.1.3 / race Av1-4-5-6-7-8</strain>
    </source>
</reference>
<dbReference type="OrthoDB" id="62952at2759"/>
<dbReference type="eggNOG" id="ENOG502R8YU">
    <property type="taxonomic scope" value="Eukaryota"/>
</dbReference>
<feature type="domain" description="2EXR" evidence="2">
    <location>
        <begin position="325"/>
        <end position="406"/>
    </location>
</feature>
<dbReference type="Proteomes" id="UP000002668">
    <property type="component" value="Genome"/>
</dbReference>
<dbReference type="InterPro" id="IPR038883">
    <property type="entry name" value="AN11006-like"/>
</dbReference>
<proteinExistence type="predicted"/>
<evidence type="ECO:0000313" key="4">
    <source>
        <dbReference type="Proteomes" id="UP000002668"/>
    </source>
</evidence>
<feature type="compositionally biased region" description="Polar residues" evidence="1">
    <location>
        <begin position="240"/>
        <end position="253"/>
    </location>
</feature>
<dbReference type="AlphaFoldDB" id="E4ZN06"/>
<feature type="compositionally biased region" description="Acidic residues" evidence="1">
    <location>
        <begin position="299"/>
        <end position="311"/>
    </location>
</feature>
<feature type="compositionally biased region" description="Polar residues" evidence="1">
    <location>
        <begin position="68"/>
        <end position="86"/>
    </location>
</feature>
<dbReference type="PANTHER" id="PTHR42085:SF1">
    <property type="entry name" value="F-BOX DOMAIN-CONTAINING PROTEIN"/>
    <property type="match status" value="1"/>
</dbReference>
<dbReference type="InterPro" id="IPR045518">
    <property type="entry name" value="2EXR"/>
</dbReference>
<evidence type="ECO:0000313" key="3">
    <source>
        <dbReference type="EMBL" id="CBX92609.1"/>
    </source>
</evidence>
<evidence type="ECO:0000259" key="2">
    <source>
        <dbReference type="Pfam" id="PF20150"/>
    </source>
</evidence>
<feature type="compositionally biased region" description="Polar residues" evidence="1">
    <location>
        <begin position="312"/>
        <end position="321"/>
    </location>
</feature>
<feature type="region of interest" description="Disordered" evidence="1">
    <location>
        <begin position="236"/>
        <end position="321"/>
    </location>
</feature>
<organism evidence="4">
    <name type="scientific">Leptosphaeria maculans (strain JN3 / isolate v23.1.3 / race Av1-4-5-6-7-8)</name>
    <name type="common">Blackleg fungus</name>
    <name type="synonym">Phoma lingam</name>
    <dbReference type="NCBI Taxonomy" id="985895"/>
    <lineage>
        <taxon>Eukaryota</taxon>
        <taxon>Fungi</taxon>
        <taxon>Dikarya</taxon>
        <taxon>Ascomycota</taxon>
        <taxon>Pezizomycotina</taxon>
        <taxon>Dothideomycetes</taxon>
        <taxon>Pleosporomycetidae</taxon>
        <taxon>Pleosporales</taxon>
        <taxon>Pleosporineae</taxon>
        <taxon>Leptosphaeriaceae</taxon>
        <taxon>Plenodomus</taxon>
        <taxon>Plenodomus lingam/Leptosphaeria maculans species complex</taxon>
    </lineage>
</organism>
<dbReference type="InParanoid" id="E4ZN06"/>
<dbReference type="EMBL" id="FP929094">
    <property type="protein sequence ID" value="CBX92609.1"/>
    <property type="molecule type" value="Genomic_DNA"/>
</dbReference>
<dbReference type="HOGENOM" id="CLU_370907_0_0_1"/>
<accession>E4ZN06</accession>
<feature type="region of interest" description="Disordered" evidence="1">
    <location>
        <begin position="1"/>
        <end position="86"/>
    </location>
</feature>
<gene>
    <name evidence="3" type="ORF">LEMA_P053150.1</name>
</gene>
<name>E4ZN06_LEPMJ</name>
<dbReference type="VEuPathDB" id="FungiDB:LEMA_P053150.1"/>
<protein>
    <submittedName>
        <fullName evidence="3">Predicted protein</fullName>
    </submittedName>
</protein>
<dbReference type="Pfam" id="PF20150">
    <property type="entry name" value="2EXR"/>
    <property type="match status" value="1"/>
</dbReference>
<feature type="compositionally biased region" description="Polar residues" evidence="1">
    <location>
        <begin position="629"/>
        <end position="645"/>
    </location>
</feature>
<keyword evidence="4" id="KW-1185">Reference proteome</keyword>
<dbReference type="PANTHER" id="PTHR42085">
    <property type="entry name" value="F-BOX DOMAIN-CONTAINING PROTEIN"/>
    <property type="match status" value="1"/>
</dbReference>
<feature type="region of interest" description="Disordered" evidence="1">
    <location>
        <begin position="621"/>
        <end position="645"/>
    </location>
</feature>
<evidence type="ECO:0000256" key="1">
    <source>
        <dbReference type="SAM" id="MobiDB-lite"/>
    </source>
</evidence>